<accession>A0A509MIK4</accession>
<dbReference type="SUPFAM" id="SSF47413">
    <property type="entry name" value="lambda repressor-like DNA-binding domains"/>
    <property type="match status" value="1"/>
</dbReference>
<dbReference type="CDD" id="cd00093">
    <property type="entry name" value="HTH_XRE"/>
    <property type="match status" value="1"/>
</dbReference>
<dbReference type="Pfam" id="PF01381">
    <property type="entry name" value="HTH_3"/>
    <property type="match status" value="1"/>
</dbReference>
<reference evidence="2 3" key="1">
    <citation type="submission" date="2016-09" db="EMBL/GenBank/DDBJ databases">
        <authorList>
            <person name="Laine KS P."/>
        </authorList>
    </citation>
    <scope>NUCLEOTIDE SEQUENCE [LARGE SCALE GENOMIC DNA]</scope>
    <source>
        <strain evidence="2">PFRJS-23</strain>
    </source>
</reference>
<dbReference type="Proteomes" id="UP000250080">
    <property type="component" value="Chromosome I"/>
</dbReference>
<feature type="region of interest" description="Disordered" evidence="1">
    <location>
        <begin position="1"/>
        <end position="23"/>
    </location>
</feature>
<evidence type="ECO:0000256" key="1">
    <source>
        <dbReference type="SAM" id="MobiDB-lite"/>
    </source>
</evidence>
<dbReference type="EMBL" id="LT618793">
    <property type="protein sequence ID" value="SCQ81533.1"/>
    <property type="molecule type" value="Genomic_DNA"/>
</dbReference>
<dbReference type="Gene3D" id="1.10.260.40">
    <property type="entry name" value="lambda repressor-like DNA-binding domains"/>
    <property type="match status" value="1"/>
</dbReference>
<dbReference type="AlphaFoldDB" id="A0A509MIK4"/>
<organism evidence="2 3">
    <name type="scientific">Propionibacterium freudenreichii</name>
    <dbReference type="NCBI Taxonomy" id="1744"/>
    <lineage>
        <taxon>Bacteria</taxon>
        <taxon>Bacillati</taxon>
        <taxon>Actinomycetota</taxon>
        <taxon>Actinomycetes</taxon>
        <taxon>Propionibacteriales</taxon>
        <taxon>Propionibacteriaceae</taxon>
        <taxon>Propionibacterium</taxon>
    </lineage>
</organism>
<dbReference type="RefSeq" id="WP_013160226.1">
    <property type="nucleotide sequence ID" value="NZ_CP018002.1"/>
</dbReference>
<evidence type="ECO:0000313" key="2">
    <source>
        <dbReference type="EMBL" id="SCQ81533.1"/>
    </source>
</evidence>
<gene>
    <name evidence="2" type="ORF">PFR_JS23_1963</name>
</gene>
<dbReference type="GO" id="GO:0003677">
    <property type="term" value="F:DNA binding"/>
    <property type="evidence" value="ECO:0007669"/>
    <property type="project" value="InterPro"/>
</dbReference>
<evidence type="ECO:0000313" key="3">
    <source>
        <dbReference type="Proteomes" id="UP000250080"/>
    </source>
</evidence>
<dbReference type="PROSITE" id="PS50943">
    <property type="entry name" value="HTH_CROC1"/>
    <property type="match status" value="1"/>
</dbReference>
<sequence>MSQFRRALQSKLENPEVRAGYEDSRDRRKLIETMVQVRKDAGLTQQQVADRMGVVQSTVAQFEGSTDPRLSSVQRYARAVGAKSHFIVSTRPEPSQWTATSLVTQQPSRASWEAKAAKVTATRSAFAKAA</sequence>
<proteinExistence type="predicted"/>
<dbReference type="InterPro" id="IPR010982">
    <property type="entry name" value="Lambda_DNA-bd_dom_sf"/>
</dbReference>
<name>A0A509MIK4_9ACTN</name>
<feature type="compositionally biased region" description="Basic and acidic residues" evidence="1">
    <location>
        <begin position="13"/>
        <end position="23"/>
    </location>
</feature>
<protein>
    <submittedName>
        <fullName evidence="2">Proteins of Bacteriophage / transcription regulator</fullName>
    </submittedName>
</protein>
<dbReference type="SMART" id="SM00530">
    <property type="entry name" value="HTH_XRE"/>
    <property type="match status" value="1"/>
</dbReference>
<dbReference type="InterPro" id="IPR001387">
    <property type="entry name" value="Cro/C1-type_HTH"/>
</dbReference>